<feature type="transmembrane region" description="Helical" evidence="8">
    <location>
        <begin position="20"/>
        <end position="41"/>
    </location>
</feature>
<dbReference type="Gene3D" id="1.10.287.470">
    <property type="entry name" value="Helix hairpin bin"/>
    <property type="match status" value="1"/>
</dbReference>
<evidence type="ECO:0000256" key="2">
    <source>
        <dbReference type="ARBA" id="ARBA00009477"/>
    </source>
</evidence>
<dbReference type="Proteomes" id="UP001152875">
    <property type="component" value="Unassembled WGS sequence"/>
</dbReference>
<dbReference type="Pfam" id="PF25940">
    <property type="entry name" value="LcnD_C"/>
    <property type="match status" value="1"/>
</dbReference>
<evidence type="ECO:0000259" key="11">
    <source>
        <dbReference type="Pfam" id="PF25940"/>
    </source>
</evidence>
<evidence type="ECO:0000313" key="13">
    <source>
        <dbReference type="EMBL" id="CYU87309.1"/>
    </source>
</evidence>
<gene>
    <name evidence="13" type="primary">lcnD</name>
    <name evidence="13" type="ORF">ERS132394_01626</name>
    <name evidence="12" type="ORF">ERS132414_00687</name>
    <name evidence="14" type="ORF">NOL13_12135</name>
</gene>
<dbReference type="EMBL" id="FIGJ01000019">
    <property type="protein sequence ID" value="CYU87309.1"/>
    <property type="molecule type" value="Genomic_DNA"/>
</dbReference>
<dbReference type="InterPro" id="IPR058794">
    <property type="entry name" value="HB_LcnD"/>
</dbReference>
<dbReference type="Gene3D" id="2.40.50.100">
    <property type="match status" value="1"/>
</dbReference>
<keyword evidence="6 8" id="KW-0472">Membrane</keyword>
<evidence type="ECO:0000256" key="5">
    <source>
        <dbReference type="ARBA" id="ARBA00022989"/>
    </source>
</evidence>
<evidence type="ECO:0000256" key="8">
    <source>
        <dbReference type="SAM" id="Phobius"/>
    </source>
</evidence>
<evidence type="ECO:0000259" key="9">
    <source>
        <dbReference type="Pfam" id="PF25887"/>
    </source>
</evidence>
<dbReference type="Proteomes" id="UP000072794">
    <property type="component" value="Unassembled WGS sequence"/>
</dbReference>
<dbReference type="PANTHER" id="PTHR30386">
    <property type="entry name" value="MEMBRANE FUSION SUBUNIT OF EMRAB-TOLC MULTIDRUG EFFLUX PUMP"/>
    <property type="match status" value="1"/>
</dbReference>
<reference evidence="14" key="2">
    <citation type="submission" date="2022-07" db="EMBL/GenBank/DDBJ databases">
        <title>Whole Genome Sequencing of Streptococcus suis.</title>
        <authorList>
            <person name="Dai X."/>
            <person name="Huang J."/>
            <person name="Wang L."/>
        </authorList>
    </citation>
    <scope>NUCLEOTIDE SEQUENCE</scope>
    <source>
        <strain evidence="14">XNB2</strain>
    </source>
</reference>
<dbReference type="InterPro" id="IPR050739">
    <property type="entry name" value="MFP"/>
</dbReference>
<evidence type="ECO:0000256" key="1">
    <source>
        <dbReference type="ARBA" id="ARBA00004162"/>
    </source>
</evidence>
<feature type="coiled-coil region" evidence="7">
    <location>
        <begin position="99"/>
        <end position="126"/>
    </location>
</feature>
<feature type="domain" description="LcnD-like C-terminal" evidence="11">
    <location>
        <begin position="350"/>
        <end position="438"/>
    </location>
</feature>
<dbReference type="Pfam" id="PF25935">
    <property type="entry name" value="BSH_LcnD"/>
    <property type="match status" value="1"/>
</dbReference>
<feature type="domain" description="LcnD-like barrel-sandwich hybrid" evidence="10">
    <location>
        <begin position="58"/>
        <end position="345"/>
    </location>
</feature>
<sequence length="453" mass="49596">MNTNLFRSAEFYQRRYHNFATLLILPLVLLVSFLFLFSFLAKKEVTVTSRGEITPTKVIASIQSTSNNPILANHLVANQAVKKGDALIQYAETMEASQKQALESQVHNLEEQKKGLETLRNSLEQGTNLFTGEDNFGYGATFQQFVSQTQDLELGIAKTNAEVTNQAALANHTAAAIDQQLSQLQQDIIAYEELKTAISTQASSLPTGNPHQATLNNYLAQVQGTPNPALSDQYISQINQTIAGLENSMASLSIQRAGTGSIATYDTSLATKIESLRAQFLQNAAQQLTTVESQLLQAKSQLDQAATQLEQTTITAPENGVIALNPEFEGKNLIPVGSDIAYLYPDIKQTKTVLITYYVTSEYVALLKEGQTARLSLEKIGNQPIIVIGSIQSIAQSATPTEEGNLFKITAQATITENESSLLQYGLQGRVTSVIAKKTFFDYYKDKLLHTNN</sequence>
<dbReference type="InterPro" id="IPR058786">
    <property type="entry name" value="BSH_LcnD"/>
</dbReference>
<name>A0A0Z8FVL6_STRSU</name>
<reference evidence="15 16" key="1">
    <citation type="submission" date="2016-02" db="EMBL/GenBank/DDBJ databases">
        <authorList>
            <consortium name="Pathogen Informatics"/>
        </authorList>
    </citation>
    <scope>NUCLEOTIDE SEQUENCE [LARGE SCALE GENOMIC DNA]</scope>
    <source>
        <strain evidence="13 15">LSS32</strain>
        <strain evidence="12 16">LSS52</strain>
    </source>
</reference>
<dbReference type="NCBIfam" id="TIGR01000">
    <property type="entry name" value="bacteriocin_acc"/>
    <property type="match status" value="1"/>
</dbReference>
<evidence type="ECO:0000313" key="15">
    <source>
        <dbReference type="Proteomes" id="UP000072618"/>
    </source>
</evidence>
<dbReference type="EMBL" id="JANFMP010000069">
    <property type="protein sequence ID" value="MDG4528100.1"/>
    <property type="molecule type" value="Genomic_DNA"/>
</dbReference>
<evidence type="ECO:0000313" key="16">
    <source>
        <dbReference type="Proteomes" id="UP000072794"/>
    </source>
</evidence>
<organism evidence="13 15">
    <name type="scientific">Streptococcus suis</name>
    <dbReference type="NCBI Taxonomy" id="1307"/>
    <lineage>
        <taxon>Bacteria</taxon>
        <taxon>Bacillati</taxon>
        <taxon>Bacillota</taxon>
        <taxon>Bacilli</taxon>
        <taxon>Lactobacillales</taxon>
        <taxon>Streptococcaceae</taxon>
        <taxon>Streptococcus</taxon>
    </lineage>
</organism>
<evidence type="ECO:0000313" key="14">
    <source>
        <dbReference type="EMBL" id="MDG4528100.1"/>
    </source>
</evidence>
<feature type="coiled-coil region" evidence="7">
    <location>
        <begin position="281"/>
        <end position="308"/>
    </location>
</feature>
<protein>
    <submittedName>
        <fullName evidence="14">Bacteriocin secretion accessory protein</fullName>
    </submittedName>
    <submittedName>
        <fullName evidence="13">BlpC ABC transporter</fullName>
    </submittedName>
</protein>
<evidence type="ECO:0000256" key="4">
    <source>
        <dbReference type="ARBA" id="ARBA00022692"/>
    </source>
</evidence>
<evidence type="ECO:0000259" key="10">
    <source>
        <dbReference type="Pfam" id="PF25935"/>
    </source>
</evidence>
<keyword evidence="7" id="KW-0175">Coiled coil</keyword>
<comment type="similarity">
    <text evidence="2">Belongs to the membrane fusion protein (MFP) (TC 8.A.1) family.</text>
</comment>
<dbReference type="GO" id="GO:0005886">
    <property type="term" value="C:plasma membrane"/>
    <property type="evidence" value="ECO:0007669"/>
    <property type="project" value="UniProtKB-SubCell"/>
</dbReference>
<accession>A0A0Z8FVL6</accession>
<feature type="domain" description="LcnD-like long helical bundle" evidence="9">
    <location>
        <begin position="98"/>
        <end position="305"/>
    </location>
</feature>
<evidence type="ECO:0000313" key="12">
    <source>
        <dbReference type="EMBL" id="CYU74008.1"/>
    </source>
</evidence>
<keyword evidence="3" id="KW-0813">Transport</keyword>
<dbReference type="InterPro" id="IPR058795">
    <property type="entry name" value="LcnD_C"/>
</dbReference>
<evidence type="ECO:0000256" key="6">
    <source>
        <dbReference type="ARBA" id="ARBA00023136"/>
    </source>
</evidence>
<dbReference type="AlphaFoldDB" id="A0A0Z8FVL6"/>
<keyword evidence="5 8" id="KW-1133">Transmembrane helix</keyword>
<dbReference type="InterPro" id="IPR005696">
    <property type="entry name" value="MesE/LcnD"/>
</dbReference>
<comment type="subcellular location">
    <subcellularLocation>
        <location evidence="1">Cell membrane</location>
        <topology evidence="1">Single-pass membrane protein</topology>
    </subcellularLocation>
</comment>
<proteinExistence type="inferred from homology"/>
<dbReference type="EMBL" id="FIHA01000010">
    <property type="protein sequence ID" value="CYU74008.1"/>
    <property type="molecule type" value="Genomic_DNA"/>
</dbReference>
<evidence type="ECO:0000256" key="7">
    <source>
        <dbReference type="SAM" id="Coils"/>
    </source>
</evidence>
<keyword evidence="4 8" id="KW-0812">Transmembrane</keyword>
<dbReference type="Proteomes" id="UP000072618">
    <property type="component" value="Unassembled WGS sequence"/>
</dbReference>
<dbReference type="Pfam" id="PF25887">
    <property type="entry name" value="HB_LcnD"/>
    <property type="match status" value="1"/>
</dbReference>
<dbReference type="PANTHER" id="PTHR30386:SF26">
    <property type="entry name" value="TRANSPORT PROTEIN COMB"/>
    <property type="match status" value="1"/>
</dbReference>
<dbReference type="RefSeq" id="WP_024376266.1">
    <property type="nucleotide sequence ID" value="NZ_CEDY01000016.1"/>
</dbReference>
<evidence type="ECO:0000256" key="3">
    <source>
        <dbReference type="ARBA" id="ARBA00022448"/>
    </source>
</evidence>